<protein>
    <submittedName>
        <fullName evidence="1">TIGR04255 family protein</fullName>
    </submittedName>
</protein>
<sequence>MAIGVEWIIPLSDADLEHLLAVYKNSEFIVEFLPSFSHVRSFVLQMTDVHTGFIPENRSGGFDIRRFDTNGTVLWSISVRPDYISCNCMDYERWATVKPKTIDLLEPFVSAILNKGTQIQAVGLQYHDAFKIADKVSPEVLSTLFRRKSSWVPEHLFDMPSIWHVHQGWFSISPKKRRILNNVKLELLDQSPDYMARIIGQHRVFSLTHDGKESHPIELQDLSQVLDFLHLQNKNALRALLTDQMLERIGFDLTEEK</sequence>
<dbReference type="InterPro" id="IPR026349">
    <property type="entry name" value="CHP04255"/>
</dbReference>
<evidence type="ECO:0000313" key="2">
    <source>
        <dbReference type="Proteomes" id="UP000650424"/>
    </source>
</evidence>
<dbReference type="NCBIfam" id="TIGR04255">
    <property type="entry name" value="sporadTIGR04255"/>
    <property type="match status" value="1"/>
</dbReference>
<reference evidence="1 2" key="1">
    <citation type="submission" date="2020-08" db="EMBL/GenBank/DDBJ databases">
        <title>Novel species isolated from subtropical streams in China.</title>
        <authorList>
            <person name="Lu H."/>
        </authorList>
    </citation>
    <scope>NUCLEOTIDE SEQUENCE [LARGE SCALE GENOMIC DNA]</scope>
    <source>
        <strain evidence="1 2">CY18W</strain>
    </source>
</reference>
<proteinExistence type="predicted"/>
<name>A0ABR6ZM06_9BURK</name>
<dbReference type="Proteomes" id="UP000650424">
    <property type="component" value="Unassembled WGS sequence"/>
</dbReference>
<evidence type="ECO:0000313" key="1">
    <source>
        <dbReference type="EMBL" id="MBC3916930.1"/>
    </source>
</evidence>
<comment type="caution">
    <text evidence="1">The sequence shown here is derived from an EMBL/GenBank/DDBJ whole genome shotgun (WGS) entry which is preliminary data.</text>
</comment>
<accession>A0ABR6ZM06</accession>
<keyword evidence="2" id="KW-1185">Reference proteome</keyword>
<gene>
    <name evidence="1" type="ORF">H8L32_05530</name>
</gene>
<organism evidence="1 2">
    <name type="scientific">Undibacterium hunanense</name>
    <dbReference type="NCBI Taxonomy" id="2762292"/>
    <lineage>
        <taxon>Bacteria</taxon>
        <taxon>Pseudomonadati</taxon>
        <taxon>Pseudomonadota</taxon>
        <taxon>Betaproteobacteria</taxon>
        <taxon>Burkholderiales</taxon>
        <taxon>Oxalobacteraceae</taxon>
        <taxon>Undibacterium</taxon>
    </lineage>
</organism>
<dbReference type="EMBL" id="JACOGF010000002">
    <property type="protein sequence ID" value="MBC3916930.1"/>
    <property type="molecule type" value="Genomic_DNA"/>
</dbReference>